<proteinExistence type="inferred from homology"/>
<evidence type="ECO:0000256" key="2">
    <source>
        <dbReference type="ARBA" id="ARBA00022694"/>
    </source>
</evidence>
<dbReference type="Proteomes" id="UP000447434">
    <property type="component" value="Chromosome 10"/>
</dbReference>
<accession>A0A6A4PXF2</accession>
<keyword evidence="4" id="KW-1185">Reference proteome</keyword>
<name>A0A6A4PXF2_LUPAL</name>
<dbReference type="FunFam" id="3.30.70.3250:FF:000003">
    <property type="entry name" value="Ribonuclease P/MRP protein subunit POP5"/>
    <property type="match status" value="1"/>
</dbReference>
<dbReference type="PANTHER" id="PTHR15441">
    <property type="entry name" value="RIBONUCLEASE P PROTEIN SUBUNIT P14"/>
    <property type="match status" value="1"/>
</dbReference>
<sequence length="154" mass="17476">MVGFKNRYMVMEVFMDPNREQVGVDPIIITQFNVNKAIRDSILVNFGECGLGSAIGPFLVKYVNPVTNLCIIRISREDYQKVWAAITMVRSIGNYPVVFNMLDLSGSIKACKTAALRCEESKFEQFKLMVGDRLSTTDINRMNSNIEKIKCLEH</sequence>
<comment type="similarity">
    <text evidence="1">Belongs to the eukaryotic/archaeal RNase P protein component 2 family.</text>
</comment>
<gene>
    <name evidence="3" type="ORF">Lalb_Chr10g0102991</name>
</gene>
<dbReference type="SUPFAM" id="SSF160350">
    <property type="entry name" value="Rnp2-like"/>
    <property type="match status" value="1"/>
</dbReference>
<comment type="caution">
    <text evidence="3">The sequence shown here is derived from an EMBL/GenBank/DDBJ whole genome shotgun (WGS) entry which is preliminary data.</text>
</comment>
<dbReference type="GO" id="GO:0000172">
    <property type="term" value="C:ribonuclease MRP complex"/>
    <property type="evidence" value="ECO:0007669"/>
    <property type="project" value="TreeGrafter"/>
</dbReference>
<evidence type="ECO:0000313" key="4">
    <source>
        <dbReference type="Proteomes" id="UP000447434"/>
    </source>
</evidence>
<dbReference type="Pfam" id="PF01900">
    <property type="entry name" value="RNase_P_Rpp14"/>
    <property type="match status" value="1"/>
</dbReference>
<dbReference type="InterPro" id="IPR038085">
    <property type="entry name" value="Rnp2-like_sf"/>
</dbReference>
<dbReference type="PANTHER" id="PTHR15441:SF2">
    <property type="entry name" value="RIBONUCLEASE P_MRP PROTEIN SUBUNIT POP5"/>
    <property type="match status" value="1"/>
</dbReference>
<dbReference type="EMBL" id="WOCE01000010">
    <property type="protein sequence ID" value="KAE9605974.1"/>
    <property type="molecule type" value="Genomic_DNA"/>
</dbReference>
<reference evidence="4" key="1">
    <citation type="journal article" date="2020" name="Nat. Commun.">
        <title>Genome sequence of the cluster root forming white lupin.</title>
        <authorList>
            <person name="Hufnagel B."/>
            <person name="Marques A."/>
            <person name="Soriano A."/>
            <person name="Marques L."/>
            <person name="Divol F."/>
            <person name="Doumas P."/>
            <person name="Sallet E."/>
            <person name="Mancinotti D."/>
            <person name="Carrere S."/>
            <person name="Marande W."/>
            <person name="Arribat S."/>
            <person name="Keller J."/>
            <person name="Huneau C."/>
            <person name="Blein T."/>
            <person name="Aime D."/>
            <person name="Laguerre M."/>
            <person name="Taylor J."/>
            <person name="Schubert V."/>
            <person name="Nelson M."/>
            <person name="Geu-Flores F."/>
            <person name="Crespi M."/>
            <person name="Gallardo-Guerrero K."/>
            <person name="Delaux P.-M."/>
            <person name="Salse J."/>
            <person name="Berges H."/>
            <person name="Guyot R."/>
            <person name="Gouzy J."/>
            <person name="Peret B."/>
        </authorList>
    </citation>
    <scope>NUCLEOTIDE SEQUENCE [LARGE SCALE GENOMIC DNA]</scope>
    <source>
        <strain evidence="4">cv. Amiga</strain>
    </source>
</reference>
<dbReference type="InterPro" id="IPR002759">
    <property type="entry name" value="Pop5/Rpp14/Rnp2-like"/>
</dbReference>
<evidence type="ECO:0000256" key="1">
    <source>
        <dbReference type="ARBA" id="ARBA00010800"/>
    </source>
</evidence>
<dbReference type="OrthoDB" id="1337102at2759"/>
<dbReference type="AlphaFoldDB" id="A0A6A4PXF2"/>
<dbReference type="GO" id="GO:0005730">
    <property type="term" value="C:nucleolus"/>
    <property type="evidence" value="ECO:0007669"/>
    <property type="project" value="TreeGrafter"/>
</dbReference>
<dbReference type="GO" id="GO:0030681">
    <property type="term" value="C:multimeric ribonuclease P complex"/>
    <property type="evidence" value="ECO:0007669"/>
    <property type="project" value="TreeGrafter"/>
</dbReference>
<dbReference type="Gene3D" id="3.30.70.3250">
    <property type="entry name" value="Ribonuclease P, Pop5 subunit"/>
    <property type="match status" value="1"/>
</dbReference>
<dbReference type="GO" id="GO:0033204">
    <property type="term" value="F:ribonuclease P RNA binding"/>
    <property type="evidence" value="ECO:0007669"/>
    <property type="project" value="TreeGrafter"/>
</dbReference>
<organism evidence="3 4">
    <name type="scientific">Lupinus albus</name>
    <name type="common">White lupine</name>
    <name type="synonym">Lupinus termis</name>
    <dbReference type="NCBI Taxonomy" id="3870"/>
    <lineage>
        <taxon>Eukaryota</taxon>
        <taxon>Viridiplantae</taxon>
        <taxon>Streptophyta</taxon>
        <taxon>Embryophyta</taxon>
        <taxon>Tracheophyta</taxon>
        <taxon>Spermatophyta</taxon>
        <taxon>Magnoliopsida</taxon>
        <taxon>eudicotyledons</taxon>
        <taxon>Gunneridae</taxon>
        <taxon>Pentapetalae</taxon>
        <taxon>rosids</taxon>
        <taxon>fabids</taxon>
        <taxon>Fabales</taxon>
        <taxon>Fabaceae</taxon>
        <taxon>Papilionoideae</taxon>
        <taxon>50 kb inversion clade</taxon>
        <taxon>genistoids sensu lato</taxon>
        <taxon>core genistoids</taxon>
        <taxon>Genisteae</taxon>
        <taxon>Lupinus</taxon>
    </lineage>
</organism>
<protein>
    <submittedName>
        <fullName evidence="3">Putative ribonuclease P</fullName>
    </submittedName>
</protein>
<evidence type="ECO:0000313" key="3">
    <source>
        <dbReference type="EMBL" id="KAE9605974.1"/>
    </source>
</evidence>
<dbReference type="GO" id="GO:0001682">
    <property type="term" value="P:tRNA 5'-leader removal"/>
    <property type="evidence" value="ECO:0007669"/>
    <property type="project" value="InterPro"/>
</dbReference>
<keyword evidence="2" id="KW-0819">tRNA processing</keyword>